<dbReference type="OMA" id="PTIMIFS"/>
<keyword evidence="1" id="KW-0813">Transport</keyword>
<reference evidence="7 8" key="1">
    <citation type="submission" date="2016-02" db="EMBL/GenBank/DDBJ databases">
        <title>WGS assembly of Manihot esculenta.</title>
        <authorList>
            <person name="Bredeson J.V."/>
            <person name="Prochnik S.E."/>
            <person name="Lyons J.B."/>
            <person name="Schmutz J."/>
            <person name="Grimwood J."/>
            <person name="Vrebalov J."/>
            <person name="Bart R.S."/>
            <person name="Amuge T."/>
            <person name="Ferguson M.E."/>
            <person name="Green R."/>
            <person name="Putnam N."/>
            <person name="Stites J."/>
            <person name="Rounsley S."/>
            <person name="Rokhsar D.S."/>
        </authorList>
    </citation>
    <scope>NUCLEOTIDE SEQUENCE [LARGE SCALE GENOMIC DNA]</scope>
    <source>
        <strain evidence="8">cv. AM560-2</strain>
        <tissue evidence="7">Leaf</tissue>
    </source>
</reference>
<dbReference type="Gramene" id="Manes.13G147100.4.v8.1">
    <property type="protein sequence ID" value="Manes.13G147100.4.v8.1.CDS"/>
    <property type="gene ID" value="Manes.13G147100.v8.1"/>
</dbReference>
<evidence type="ECO:0000313" key="7">
    <source>
        <dbReference type="EMBL" id="OAY34065.1"/>
    </source>
</evidence>
<dbReference type="PANTHER" id="PTHR45663:SF11">
    <property type="entry name" value="GEO12009P1"/>
    <property type="match status" value="1"/>
</dbReference>
<keyword evidence="2" id="KW-0809">Transit peptide</keyword>
<dbReference type="InterPro" id="IPR013766">
    <property type="entry name" value="Thioredoxin_domain"/>
</dbReference>
<organism evidence="7 8">
    <name type="scientific">Manihot esculenta</name>
    <name type="common">Cassava</name>
    <name type="synonym">Jatropha manihot</name>
    <dbReference type="NCBI Taxonomy" id="3983"/>
    <lineage>
        <taxon>Eukaryota</taxon>
        <taxon>Viridiplantae</taxon>
        <taxon>Streptophyta</taxon>
        <taxon>Embryophyta</taxon>
        <taxon>Tracheophyta</taxon>
        <taxon>Spermatophyta</taxon>
        <taxon>Magnoliopsida</taxon>
        <taxon>eudicotyledons</taxon>
        <taxon>Gunneridae</taxon>
        <taxon>Pentapetalae</taxon>
        <taxon>rosids</taxon>
        <taxon>fabids</taxon>
        <taxon>Malpighiales</taxon>
        <taxon>Euphorbiaceae</taxon>
        <taxon>Crotonoideae</taxon>
        <taxon>Manihoteae</taxon>
        <taxon>Manihot</taxon>
    </lineage>
</organism>
<keyword evidence="5" id="KW-0676">Redox-active center</keyword>
<dbReference type="PROSITE" id="PS00194">
    <property type="entry name" value="THIOREDOXIN_1"/>
    <property type="match status" value="1"/>
</dbReference>
<feature type="domain" description="Thioredoxin" evidence="6">
    <location>
        <begin position="47"/>
        <end position="190"/>
    </location>
</feature>
<accession>A0A251JJG7</accession>
<evidence type="ECO:0000313" key="8">
    <source>
        <dbReference type="Proteomes" id="UP000091857"/>
    </source>
</evidence>
<dbReference type="STRING" id="3983.A0A251JJG7"/>
<dbReference type="Gramene" id="Manes.13G147100.5.v8.1">
    <property type="protein sequence ID" value="Manes.13G147100.5.v8.1.CDS"/>
    <property type="gene ID" value="Manes.13G147100.v8.1"/>
</dbReference>
<proteinExistence type="predicted"/>
<evidence type="ECO:0000256" key="5">
    <source>
        <dbReference type="ARBA" id="ARBA00023284"/>
    </source>
</evidence>
<dbReference type="InterPro" id="IPR017937">
    <property type="entry name" value="Thioredoxin_CS"/>
</dbReference>
<dbReference type="GO" id="GO:0008047">
    <property type="term" value="F:enzyme activator activity"/>
    <property type="evidence" value="ECO:0007669"/>
    <property type="project" value="UniProtKB-ARBA"/>
</dbReference>
<dbReference type="NCBIfam" id="TIGR01068">
    <property type="entry name" value="thioredoxin"/>
    <property type="match status" value="1"/>
</dbReference>
<evidence type="ECO:0000259" key="6">
    <source>
        <dbReference type="PROSITE" id="PS51352"/>
    </source>
</evidence>
<dbReference type="Proteomes" id="UP000091857">
    <property type="component" value="Chromosome 13"/>
</dbReference>
<keyword evidence="4" id="KW-1015">Disulfide bond</keyword>
<dbReference type="CDD" id="cd02947">
    <property type="entry name" value="TRX_family"/>
    <property type="match status" value="1"/>
</dbReference>
<evidence type="ECO:0000256" key="4">
    <source>
        <dbReference type="ARBA" id="ARBA00023157"/>
    </source>
</evidence>
<gene>
    <name evidence="7" type="ORF">MANES_13G147100</name>
</gene>
<dbReference type="PANTHER" id="PTHR45663">
    <property type="entry name" value="GEO12009P1"/>
    <property type="match status" value="1"/>
</dbReference>
<sequence>MASALAAHSSFAFSPSSRLKSSVPHPSPAFSPSGHRLLASFPEFRGLKIQMPSPKLSLLSTGARNSRVSRRSGGRVVCEAQETTIDIPAVTDATWQSLVLKADGPVLVEFWAPWCGPCRMIHPVVAELSVEYAGKLKFFKLNTDESPSIASKYGIRSIPTIMIFSNGEKKDAVIGAVPKTTLTTTIGKFL</sequence>
<evidence type="ECO:0000256" key="1">
    <source>
        <dbReference type="ARBA" id="ARBA00022448"/>
    </source>
</evidence>
<dbReference type="PRINTS" id="PR00421">
    <property type="entry name" value="THIOREDOXIN"/>
</dbReference>
<dbReference type="FunFam" id="3.40.30.10:FF:000001">
    <property type="entry name" value="Thioredoxin"/>
    <property type="match status" value="1"/>
</dbReference>
<keyword evidence="3" id="KW-0249">Electron transport</keyword>
<dbReference type="SUPFAM" id="SSF52833">
    <property type="entry name" value="Thioredoxin-like"/>
    <property type="match status" value="1"/>
</dbReference>
<evidence type="ECO:0000256" key="2">
    <source>
        <dbReference type="ARBA" id="ARBA00022946"/>
    </source>
</evidence>
<dbReference type="InterPro" id="IPR036249">
    <property type="entry name" value="Thioredoxin-like_sf"/>
</dbReference>
<dbReference type="Pfam" id="PF00085">
    <property type="entry name" value="Thioredoxin"/>
    <property type="match status" value="1"/>
</dbReference>
<dbReference type="InterPro" id="IPR005746">
    <property type="entry name" value="Thioredoxin"/>
</dbReference>
<dbReference type="GO" id="GO:0015035">
    <property type="term" value="F:protein-disulfide reductase activity"/>
    <property type="evidence" value="ECO:0000318"/>
    <property type="project" value="GO_Central"/>
</dbReference>
<dbReference type="Gene3D" id="3.40.30.10">
    <property type="entry name" value="Glutaredoxin"/>
    <property type="match status" value="1"/>
</dbReference>
<protein>
    <recommendedName>
        <fullName evidence="6">Thioredoxin domain-containing protein</fullName>
    </recommendedName>
</protein>
<dbReference type="OrthoDB" id="2121326at2759"/>
<dbReference type="GO" id="GO:0005737">
    <property type="term" value="C:cytoplasm"/>
    <property type="evidence" value="ECO:0000318"/>
    <property type="project" value="GO_Central"/>
</dbReference>
<dbReference type="AlphaFoldDB" id="A0A251JJG7"/>
<name>A0A251JJG7_MANES</name>
<dbReference type="EMBL" id="CM004399">
    <property type="protein sequence ID" value="OAY34065.1"/>
    <property type="molecule type" value="Genomic_DNA"/>
</dbReference>
<keyword evidence="8" id="KW-1185">Reference proteome</keyword>
<dbReference type="PROSITE" id="PS51352">
    <property type="entry name" value="THIOREDOXIN_2"/>
    <property type="match status" value="1"/>
</dbReference>
<evidence type="ECO:0000256" key="3">
    <source>
        <dbReference type="ARBA" id="ARBA00022982"/>
    </source>
</evidence>
<dbReference type="EMBL" id="CM004399">
    <property type="protein sequence ID" value="OAY34066.1"/>
    <property type="molecule type" value="Genomic_DNA"/>
</dbReference>